<gene>
    <name evidence="1" type="ORF">SDC9_192158</name>
</gene>
<proteinExistence type="predicted"/>
<evidence type="ECO:0000313" key="1">
    <source>
        <dbReference type="EMBL" id="MPN44593.1"/>
    </source>
</evidence>
<dbReference type="EMBL" id="VSSQ01103830">
    <property type="protein sequence ID" value="MPN44593.1"/>
    <property type="molecule type" value="Genomic_DNA"/>
</dbReference>
<sequence>MQFRAGGEAVDVEINMVHLLLSGDLIDVREPDIGRVVSGEKTGDPPLAPRFAQTNRLPDGRAQIGGQAAEIRIYGAALEDRIMFQRFPQRGVRFEIEVIEDAIHLPVEHILQASFFLLGMEPGGGDQ</sequence>
<dbReference type="AlphaFoldDB" id="A0A645IAZ6"/>
<accession>A0A645IAZ6</accession>
<protein>
    <submittedName>
        <fullName evidence="1">Uncharacterized protein</fullName>
    </submittedName>
</protein>
<organism evidence="1">
    <name type="scientific">bioreactor metagenome</name>
    <dbReference type="NCBI Taxonomy" id="1076179"/>
    <lineage>
        <taxon>unclassified sequences</taxon>
        <taxon>metagenomes</taxon>
        <taxon>ecological metagenomes</taxon>
    </lineage>
</organism>
<name>A0A645IAZ6_9ZZZZ</name>
<comment type="caution">
    <text evidence="1">The sequence shown here is derived from an EMBL/GenBank/DDBJ whole genome shotgun (WGS) entry which is preliminary data.</text>
</comment>
<reference evidence="1" key="1">
    <citation type="submission" date="2019-08" db="EMBL/GenBank/DDBJ databases">
        <authorList>
            <person name="Kucharzyk K."/>
            <person name="Murdoch R.W."/>
            <person name="Higgins S."/>
            <person name="Loffler F."/>
        </authorList>
    </citation>
    <scope>NUCLEOTIDE SEQUENCE</scope>
</reference>